<keyword evidence="3" id="KW-0813">Transport</keyword>
<evidence type="ECO:0000256" key="2">
    <source>
        <dbReference type="ARBA" id="ARBA00005551"/>
    </source>
</evidence>
<evidence type="ECO:0000256" key="1">
    <source>
        <dbReference type="ARBA" id="ARBA00004141"/>
    </source>
</evidence>
<evidence type="ECO:0000256" key="9">
    <source>
        <dbReference type="ARBA" id="ARBA00023136"/>
    </source>
</evidence>
<keyword evidence="7" id="KW-0915">Sodium</keyword>
<sequence>MPGTVVVTAVEAVGPDPVLAFLLQVVVLLTSAMVLGRVAVRLGLPAIVGELCVGVLLGPSVLGHAAPALSHWLLPQGADKTGLFGGLAQIGVLLLIGLTGVGIDGALFRRKGRAALRVGILALVVPLSLGVLAGWLMPERQLPAGADRPTAALFLGVAMGISALPVTAKILMDMKLFHRNVGQLTLMAAALDDVAGWVLLSFASVMVTAGLGGGNAVALLYPCAFVTVAWLAGRPLTRLAVRLAMRSADAGPVIVVTIAVTLCCAATAHVLGMDAVFGAFVGGLLVGSAREDVAARLAPLRTVTLAVLAPLFFATAGLHVDLLVLADPGIVVLGLVLLLIAILGKFAGAYAGARLVGLTSWEGVAVGAGLNARGVVEIVVAGVGLRLGVLNDELYTIIVLIAIITSIMAPPILRAAMSRIEQTAEERLRAMHADPAPLEH</sequence>
<comment type="subcellular location">
    <subcellularLocation>
        <location evidence="1">Membrane</location>
        <topology evidence="1">Multi-pass membrane protein</topology>
    </subcellularLocation>
</comment>
<evidence type="ECO:0000256" key="5">
    <source>
        <dbReference type="ARBA" id="ARBA00022692"/>
    </source>
</evidence>
<accession>A0A5J5JTV2</accession>
<evidence type="ECO:0000256" key="10">
    <source>
        <dbReference type="ARBA" id="ARBA00023201"/>
    </source>
</evidence>
<feature type="transmembrane region" description="Helical" evidence="11">
    <location>
        <begin position="82"/>
        <end position="103"/>
    </location>
</feature>
<comment type="caution">
    <text evidence="13">The sequence shown here is derived from an EMBL/GenBank/DDBJ whole genome shotgun (WGS) entry which is preliminary data.</text>
</comment>
<evidence type="ECO:0000256" key="8">
    <source>
        <dbReference type="ARBA" id="ARBA00023065"/>
    </source>
</evidence>
<dbReference type="EMBL" id="VYTZ01000014">
    <property type="protein sequence ID" value="KAA9374771.1"/>
    <property type="molecule type" value="Genomic_DNA"/>
</dbReference>
<proteinExistence type="inferred from homology"/>
<keyword evidence="6 11" id="KW-1133">Transmembrane helix</keyword>
<dbReference type="RefSeq" id="WP_150938156.1">
    <property type="nucleotide sequence ID" value="NZ_VYTZ01000014.1"/>
</dbReference>
<dbReference type="GO" id="GO:0015297">
    <property type="term" value="F:antiporter activity"/>
    <property type="evidence" value="ECO:0007669"/>
    <property type="project" value="UniProtKB-KW"/>
</dbReference>
<dbReference type="PANTHER" id="PTHR43562">
    <property type="entry name" value="NAPA-TYPE SODIUM/HYDROGEN ANTIPORTER"/>
    <property type="match status" value="1"/>
</dbReference>
<feature type="transmembrane region" description="Helical" evidence="11">
    <location>
        <begin position="115"/>
        <end position="137"/>
    </location>
</feature>
<evidence type="ECO:0000259" key="12">
    <source>
        <dbReference type="Pfam" id="PF00999"/>
    </source>
</evidence>
<evidence type="ECO:0000313" key="13">
    <source>
        <dbReference type="EMBL" id="KAA9374771.1"/>
    </source>
</evidence>
<dbReference type="GO" id="GO:0006814">
    <property type="term" value="P:sodium ion transport"/>
    <property type="evidence" value="ECO:0007669"/>
    <property type="project" value="UniProtKB-KW"/>
</dbReference>
<organism evidence="13 14">
    <name type="scientific">Microbispora cellulosiformans</name>
    <dbReference type="NCBI Taxonomy" id="2614688"/>
    <lineage>
        <taxon>Bacteria</taxon>
        <taxon>Bacillati</taxon>
        <taxon>Actinomycetota</taxon>
        <taxon>Actinomycetes</taxon>
        <taxon>Streptosporangiales</taxon>
        <taxon>Streptosporangiaceae</taxon>
        <taxon>Microbispora</taxon>
    </lineage>
</organism>
<keyword evidence="14" id="KW-1185">Reference proteome</keyword>
<keyword evidence="4" id="KW-0050">Antiport</keyword>
<feature type="transmembrane region" description="Helical" evidence="11">
    <location>
        <begin position="330"/>
        <end position="351"/>
    </location>
</feature>
<feature type="transmembrane region" description="Helical" evidence="11">
    <location>
        <begin position="394"/>
        <end position="413"/>
    </location>
</feature>
<dbReference type="Gene3D" id="1.20.1530.20">
    <property type="match status" value="1"/>
</dbReference>
<feature type="transmembrane region" description="Helical" evidence="11">
    <location>
        <begin position="213"/>
        <end position="232"/>
    </location>
</feature>
<name>A0A5J5JTV2_9ACTN</name>
<feature type="transmembrane region" description="Helical" evidence="11">
    <location>
        <begin position="298"/>
        <end position="318"/>
    </location>
</feature>
<dbReference type="Proteomes" id="UP000327011">
    <property type="component" value="Unassembled WGS sequence"/>
</dbReference>
<comment type="similarity">
    <text evidence="2">Belongs to the monovalent cation:proton antiporter 2 (CPA2) transporter (TC 2.A.37) family.</text>
</comment>
<evidence type="ECO:0000256" key="11">
    <source>
        <dbReference type="SAM" id="Phobius"/>
    </source>
</evidence>
<feature type="transmembrane region" description="Helical" evidence="11">
    <location>
        <begin position="184"/>
        <end position="207"/>
    </location>
</feature>
<feature type="transmembrane region" description="Helical" evidence="11">
    <location>
        <begin position="149"/>
        <end position="172"/>
    </location>
</feature>
<dbReference type="PANTHER" id="PTHR43562:SF3">
    <property type="entry name" value="SODIUM ION_PROTON EXCHANGER (EUROFUNG)"/>
    <property type="match status" value="1"/>
</dbReference>
<reference evidence="13 14" key="1">
    <citation type="submission" date="2019-09" db="EMBL/GenBank/DDBJ databases">
        <title>Screening of Novel Bioactive Compounds from Soil-Associated.</title>
        <authorList>
            <person name="Gong X."/>
        </authorList>
    </citation>
    <scope>NUCLEOTIDE SEQUENCE [LARGE SCALE GENOMIC DNA]</scope>
    <source>
        <strain evidence="13 14">Gxj-6</strain>
    </source>
</reference>
<dbReference type="GO" id="GO:1902600">
    <property type="term" value="P:proton transmembrane transport"/>
    <property type="evidence" value="ECO:0007669"/>
    <property type="project" value="InterPro"/>
</dbReference>
<dbReference type="Pfam" id="PF00999">
    <property type="entry name" value="Na_H_Exchanger"/>
    <property type="match status" value="1"/>
</dbReference>
<evidence type="ECO:0000256" key="6">
    <source>
        <dbReference type="ARBA" id="ARBA00022989"/>
    </source>
</evidence>
<feature type="transmembrane region" description="Helical" evidence="11">
    <location>
        <begin position="18"/>
        <end position="35"/>
    </location>
</feature>
<keyword evidence="8" id="KW-0406">Ion transport</keyword>
<evidence type="ECO:0000256" key="7">
    <source>
        <dbReference type="ARBA" id="ARBA00023053"/>
    </source>
</evidence>
<dbReference type="InterPro" id="IPR038770">
    <property type="entry name" value="Na+/solute_symporter_sf"/>
</dbReference>
<keyword evidence="10" id="KW-0739">Sodium transport</keyword>
<protein>
    <submittedName>
        <fullName evidence="13">Cation:proton antiporter</fullName>
    </submittedName>
</protein>
<dbReference type="GO" id="GO:0016020">
    <property type="term" value="C:membrane"/>
    <property type="evidence" value="ECO:0007669"/>
    <property type="project" value="UniProtKB-SubCell"/>
</dbReference>
<evidence type="ECO:0000256" key="4">
    <source>
        <dbReference type="ARBA" id="ARBA00022449"/>
    </source>
</evidence>
<feature type="transmembrane region" description="Helical" evidence="11">
    <location>
        <begin position="253"/>
        <end position="286"/>
    </location>
</feature>
<keyword evidence="5 11" id="KW-0812">Transmembrane</keyword>
<dbReference type="AlphaFoldDB" id="A0A5J5JTV2"/>
<dbReference type="InterPro" id="IPR006153">
    <property type="entry name" value="Cation/H_exchanger_TM"/>
</dbReference>
<evidence type="ECO:0000256" key="3">
    <source>
        <dbReference type="ARBA" id="ARBA00022448"/>
    </source>
</evidence>
<keyword evidence="9 11" id="KW-0472">Membrane</keyword>
<feature type="transmembrane region" description="Helical" evidence="11">
    <location>
        <begin position="42"/>
        <end position="62"/>
    </location>
</feature>
<gene>
    <name evidence="13" type="ORF">F5972_29630</name>
</gene>
<feature type="domain" description="Cation/H+ exchanger transmembrane" evidence="12">
    <location>
        <begin position="32"/>
        <end position="415"/>
    </location>
</feature>
<evidence type="ECO:0000313" key="14">
    <source>
        <dbReference type="Proteomes" id="UP000327011"/>
    </source>
</evidence>